<feature type="compositionally biased region" description="Basic and acidic residues" evidence="1">
    <location>
        <begin position="22"/>
        <end position="33"/>
    </location>
</feature>
<keyword evidence="2" id="KW-0812">Transmembrane</keyword>
<reference evidence="3" key="1">
    <citation type="submission" date="2017-12" db="EMBL/GenBank/DDBJ databases">
        <title>FDA dAtabase for Regulatory Grade micrObial Sequences (FDA-ARGOS): Supporting development and validation of Infectious Disease Dx tests.</title>
        <authorList>
            <person name="Kerrigan L."/>
            <person name="Tallon L.J."/>
            <person name="Sadzewicz L."/>
            <person name="Sengamalay N."/>
            <person name="Ott S."/>
            <person name="Godinez A."/>
            <person name="Nagaraj S."/>
            <person name="Vavikolanu K."/>
            <person name="Vyas G."/>
            <person name="Nadendla S."/>
            <person name="Aluvathingal J."/>
            <person name="Sichtig H."/>
        </authorList>
    </citation>
    <scope>NUCLEOTIDE SEQUENCE [LARGE SCALE GENOMIC DNA]</scope>
    <source>
        <strain evidence="3">FDAARGOS_200</strain>
    </source>
</reference>
<keyword evidence="2" id="KW-0472">Membrane</keyword>
<dbReference type="EMBL" id="NBTX02000004">
    <property type="protein sequence ID" value="PNL63365.1"/>
    <property type="molecule type" value="Genomic_DNA"/>
</dbReference>
<dbReference type="Proteomes" id="UP000192511">
    <property type="component" value="Unassembled WGS sequence"/>
</dbReference>
<evidence type="ECO:0000313" key="3">
    <source>
        <dbReference type="EMBL" id="PNL63365.1"/>
    </source>
</evidence>
<keyword evidence="4" id="KW-1185">Reference proteome</keyword>
<feature type="transmembrane region" description="Helical" evidence="2">
    <location>
        <begin position="114"/>
        <end position="132"/>
    </location>
</feature>
<protein>
    <submittedName>
        <fullName evidence="3">Uncharacterized protein</fullName>
    </submittedName>
</protein>
<dbReference type="RefSeq" id="WP_019232634.1">
    <property type="nucleotide sequence ID" value="NZ_CAAAHR010000003.1"/>
</dbReference>
<feature type="region of interest" description="Disordered" evidence="1">
    <location>
        <begin position="1"/>
        <end position="37"/>
    </location>
</feature>
<proteinExistence type="predicted"/>
<feature type="transmembrane region" description="Helical" evidence="2">
    <location>
        <begin position="85"/>
        <end position="108"/>
    </location>
</feature>
<evidence type="ECO:0000313" key="4">
    <source>
        <dbReference type="Proteomes" id="UP000192511"/>
    </source>
</evidence>
<feature type="transmembrane region" description="Helical" evidence="2">
    <location>
        <begin position="153"/>
        <end position="182"/>
    </location>
</feature>
<name>A0AAX0WYV0_9GAMM</name>
<dbReference type="GeneID" id="98064379"/>
<organism evidence="3 4">
    <name type="scientific">Legionella anisa</name>
    <dbReference type="NCBI Taxonomy" id="28082"/>
    <lineage>
        <taxon>Bacteria</taxon>
        <taxon>Pseudomonadati</taxon>
        <taxon>Pseudomonadota</taxon>
        <taxon>Gammaproteobacteria</taxon>
        <taxon>Legionellales</taxon>
        <taxon>Legionellaceae</taxon>
        <taxon>Legionella</taxon>
    </lineage>
</organism>
<evidence type="ECO:0000256" key="1">
    <source>
        <dbReference type="SAM" id="MobiDB-lite"/>
    </source>
</evidence>
<gene>
    <name evidence="3" type="ORF">A6J39_020400</name>
</gene>
<evidence type="ECO:0000256" key="2">
    <source>
        <dbReference type="SAM" id="Phobius"/>
    </source>
</evidence>
<dbReference type="AlphaFoldDB" id="A0AAX0WYV0"/>
<comment type="caution">
    <text evidence="3">The sequence shown here is derived from an EMBL/GenBank/DDBJ whole genome shotgun (WGS) entry which is preliminary data.</text>
</comment>
<keyword evidence="2" id="KW-1133">Transmembrane helix</keyword>
<accession>A0AAX0WYV0</accession>
<sequence length="217" mass="22993">MESKFNRDRREDEGYDEYGYDEPTRHQSRKTEEQSEGSLWDLVFGTPEQKTMMWQGVKKELGESFESAKSFVPGFFAPYTSKKEFGLVAATPLGLPLASGLVTCGAALTAAGAALTALGSLVFAAGYSLDGLRKGHEASKEKAHDALMVAAKAGIIAAVCAVVTVAAALLTIITGPIAFAYLTTRSLATGFAKVSELASSCSSKEEHDSGYTGPTYL</sequence>
<feature type="compositionally biased region" description="Basic and acidic residues" evidence="1">
    <location>
        <begin position="1"/>
        <end position="12"/>
    </location>
</feature>